<accession>A0A9D4QGZ1</accession>
<protein>
    <submittedName>
        <fullName evidence="1">Uncharacterized protein</fullName>
    </submittedName>
</protein>
<sequence length="237" mass="27095">MPGAASSKVAYEGRLRRMEDQRWARRVSRYMGFKSTQTAWTSRVRTLSRKFGFLAQPIHTSGTQKLTKVVRQRVGEAECEQWRFAMLDKSTLELYRTHKSFPPTENFFDNDAGSRLLFEARAGDLRTLIYRQCFDTSRIVKSTVYRACGEAAESAIHLITECVGVSPAHREDTSLAQALGFETHDCVAPHMVVTTTKERLRQWWWLTQQPDRGAAKNVRDDSADRILTFTQAPSDPD</sequence>
<organism evidence="1 2">
    <name type="scientific">Rhipicephalus sanguineus</name>
    <name type="common">Brown dog tick</name>
    <name type="synonym">Ixodes sanguineus</name>
    <dbReference type="NCBI Taxonomy" id="34632"/>
    <lineage>
        <taxon>Eukaryota</taxon>
        <taxon>Metazoa</taxon>
        <taxon>Ecdysozoa</taxon>
        <taxon>Arthropoda</taxon>
        <taxon>Chelicerata</taxon>
        <taxon>Arachnida</taxon>
        <taxon>Acari</taxon>
        <taxon>Parasitiformes</taxon>
        <taxon>Ixodida</taxon>
        <taxon>Ixodoidea</taxon>
        <taxon>Ixodidae</taxon>
        <taxon>Rhipicephalinae</taxon>
        <taxon>Rhipicephalus</taxon>
        <taxon>Rhipicephalus</taxon>
    </lineage>
</organism>
<reference evidence="1" key="2">
    <citation type="submission" date="2021-09" db="EMBL/GenBank/DDBJ databases">
        <authorList>
            <person name="Jia N."/>
            <person name="Wang J."/>
            <person name="Shi W."/>
            <person name="Du L."/>
            <person name="Sun Y."/>
            <person name="Zhan W."/>
            <person name="Jiang J."/>
            <person name="Wang Q."/>
            <person name="Zhang B."/>
            <person name="Ji P."/>
            <person name="Sakyi L.B."/>
            <person name="Cui X."/>
            <person name="Yuan T."/>
            <person name="Jiang B."/>
            <person name="Yang W."/>
            <person name="Lam T.T.-Y."/>
            <person name="Chang Q."/>
            <person name="Ding S."/>
            <person name="Wang X."/>
            <person name="Zhu J."/>
            <person name="Ruan X."/>
            <person name="Zhao L."/>
            <person name="Wei J."/>
            <person name="Que T."/>
            <person name="Du C."/>
            <person name="Cheng J."/>
            <person name="Dai P."/>
            <person name="Han X."/>
            <person name="Huang E."/>
            <person name="Gao Y."/>
            <person name="Liu J."/>
            <person name="Shao H."/>
            <person name="Ye R."/>
            <person name="Li L."/>
            <person name="Wei W."/>
            <person name="Wang X."/>
            <person name="Wang C."/>
            <person name="Huo Q."/>
            <person name="Li W."/>
            <person name="Guo W."/>
            <person name="Chen H."/>
            <person name="Chen S."/>
            <person name="Zhou L."/>
            <person name="Zhou L."/>
            <person name="Ni X."/>
            <person name="Tian J."/>
            <person name="Zhou Y."/>
            <person name="Sheng Y."/>
            <person name="Liu T."/>
            <person name="Pan Y."/>
            <person name="Xia L."/>
            <person name="Li J."/>
            <person name="Zhao F."/>
            <person name="Cao W."/>
        </authorList>
    </citation>
    <scope>NUCLEOTIDE SEQUENCE</scope>
    <source>
        <strain evidence="1">Rsan-2018</strain>
        <tissue evidence="1">Larvae</tissue>
    </source>
</reference>
<dbReference type="AlphaFoldDB" id="A0A9D4QGZ1"/>
<dbReference type="Proteomes" id="UP000821837">
    <property type="component" value="Chromosome 1"/>
</dbReference>
<comment type="caution">
    <text evidence="1">The sequence shown here is derived from an EMBL/GenBank/DDBJ whole genome shotgun (WGS) entry which is preliminary data.</text>
</comment>
<reference evidence="1" key="1">
    <citation type="journal article" date="2020" name="Cell">
        <title>Large-Scale Comparative Analyses of Tick Genomes Elucidate Their Genetic Diversity and Vector Capacities.</title>
        <authorList>
            <consortium name="Tick Genome and Microbiome Consortium (TIGMIC)"/>
            <person name="Jia N."/>
            <person name="Wang J."/>
            <person name="Shi W."/>
            <person name="Du L."/>
            <person name="Sun Y."/>
            <person name="Zhan W."/>
            <person name="Jiang J.F."/>
            <person name="Wang Q."/>
            <person name="Zhang B."/>
            <person name="Ji P."/>
            <person name="Bell-Sakyi L."/>
            <person name="Cui X.M."/>
            <person name="Yuan T.T."/>
            <person name="Jiang B.G."/>
            <person name="Yang W.F."/>
            <person name="Lam T.T."/>
            <person name="Chang Q.C."/>
            <person name="Ding S.J."/>
            <person name="Wang X.J."/>
            <person name="Zhu J.G."/>
            <person name="Ruan X.D."/>
            <person name="Zhao L."/>
            <person name="Wei J.T."/>
            <person name="Ye R.Z."/>
            <person name="Que T.C."/>
            <person name="Du C.H."/>
            <person name="Zhou Y.H."/>
            <person name="Cheng J.X."/>
            <person name="Dai P.F."/>
            <person name="Guo W.B."/>
            <person name="Han X.H."/>
            <person name="Huang E.J."/>
            <person name="Li L.F."/>
            <person name="Wei W."/>
            <person name="Gao Y.C."/>
            <person name="Liu J.Z."/>
            <person name="Shao H.Z."/>
            <person name="Wang X."/>
            <person name="Wang C.C."/>
            <person name="Yang T.C."/>
            <person name="Huo Q.B."/>
            <person name="Li W."/>
            <person name="Chen H.Y."/>
            <person name="Chen S.E."/>
            <person name="Zhou L.G."/>
            <person name="Ni X.B."/>
            <person name="Tian J.H."/>
            <person name="Sheng Y."/>
            <person name="Liu T."/>
            <person name="Pan Y.S."/>
            <person name="Xia L.Y."/>
            <person name="Li J."/>
            <person name="Zhao F."/>
            <person name="Cao W.C."/>
        </authorList>
    </citation>
    <scope>NUCLEOTIDE SEQUENCE</scope>
    <source>
        <strain evidence="1">Rsan-2018</strain>
    </source>
</reference>
<evidence type="ECO:0000313" key="1">
    <source>
        <dbReference type="EMBL" id="KAH7982318.1"/>
    </source>
</evidence>
<keyword evidence="2" id="KW-1185">Reference proteome</keyword>
<name>A0A9D4QGZ1_RHISA</name>
<dbReference type="VEuPathDB" id="VectorBase:RSAN_040941"/>
<gene>
    <name evidence="1" type="ORF">HPB52_004081</name>
</gene>
<dbReference type="EMBL" id="JABSTV010001245">
    <property type="protein sequence ID" value="KAH7982318.1"/>
    <property type="molecule type" value="Genomic_DNA"/>
</dbReference>
<proteinExistence type="predicted"/>
<evidence type="ECO:0000313" key="2">
    <source>
        <dbReference type="Proteomes" id="UP000821837"/>
    </source>
</evidence>